<feature type="domain" description="AP2/ERF" evidence="9">
    <location>
        <begin position="796"/>
        <end position="854"/>
    </location>
</feature>
<feature type="compositionally biased region" description="Basic residues" evidence="8">
    <location>
        <begin position="664"/>
        <end position="673"/>
    </location>
</feature>
<dbReference type="PANTHER" id="PTHR34466:SF3">
    <property type="entry name" value="OS11G0129800 PROTEIN"/>
    <property type="match status" value="1"/>
</dbReference>
<feature type="region of interest" description="Disordered" evidence="8">
    <location>
        <begin position="373"/>
        <end position="396"/>
    </location>
</feature>
<feature type="domain" description="AP2/ERF" evidence="9">
    <location>
        <begin position="697"/>
        <end position="760"/>
    </location>
</feature>
<keyword evidence="11" id="KW-1185">Reference proteome</keyword>
<evidence type="ECO:0000256" key="4">
    <source>
        <dbReference type="ARBA" id="ARBA00023125"/>
    </source>
</evidence>
<dbReference type="InterPro" id="IPR036955">
    <property type="entry name" value="AP2/ERF_dom_sf"/>
</dbReference>
<dbReference type="PRINTS" id="PR00367">
    <property type="entry name" value="ETHRSPELEMNT"/>
</dbReference>
<dbReference type="GO" id="GO:0005634">
    <property type="term" value="C:nucleus"/>
    <property type="evidence" value="ECO:0007669"/>
    <property type="project" value="UniProtKB-SubCell"/>
</dbReference>
<keyword evidence="2" id="KW-0677">Repeat</keyword>
<protein>
    <recommendedName>
        <fullName evidence="9">AP2/ERF domain-containing protein</fullName>
    </recommendedName>
</protein>
<feature type="region of interest" description="Disordered" evidence="8">
    <location>
        <begin position="868"/>
        <end position="892"/>
    </location>
</feature>
<dbReference type="Gene3D" id="3.30.730.10">
    <property type="entry name" value="AP2/ERF domain"/>
    <property type="match status" value="2"/>
</dbReference>
<evidence type="ECO:0000256" key="7">
    <source>
        <dbReference type="SAM" id="Coils"/>
    </source>
</evidence>
<dbReference type="SMART" id="SM00380">
    <property type="entry name" value="AP2"/>
    <property type="match status" value="2"/>
</dbReference>
<feature type="compositionally biased region" description="Polar residues" evidence="8">
    <location>
        <begin position="55"/>
        <end position="65"/>
    </location>
</feature>
<evidence type="ECO:0000313" key="11">
    <source>
        <dbReference type="Proteomes" id="UP000290289"/>
    </source>
</evidence>
<proteinExistence type="predicted"/>
<dbReference type="GO" id="GO:0003677">
    <property type="term" value="F:DNA binding"/>
    <property type="evidence" value="ECO:0007669"/>
    <property type="project" value="UniProtKB-KW"/>
</dbReference>
<name>A0A498KCI8_MALDO</name>
<evidence type="ECO:0000256" key="3">
    <source>
        <dbReference type="ARBA" id="ARBA00023015"/>
    </source>
</evidence>
<evidence type="ECO:0000256" key="8">
    <source>
        <dbReference type="SAM" id="MobiDB-lite"/>
    </source>
</evidence>
<dbReference type="EMBL" id="RDQH01000328">
    <property type="protein sequence ID" value="RXI05076.1"/>
    <property type="molecule type" value="Genomic_DNA"/>
</dbReference>
<accession>A0A498KCI8</accession>
<dbReference type="InterPro" id="IPR001471">
    <property type="entry name" value="AP2/ERF_dom"/>
</dbReference>
<keyword evidence="4" id="KW-0238">DNA-binding</keyword>
<evidence type="ECO:0000256" key="1">
    <source>
        <dbReference type="ARBA" id="ARBA00004123"/>
    </source>
</evidence>
<sequence>MAVSAFKSSTKRSTTTTTTTSNFSAPSSSSSSAGRQITDKDNPPPKKAPIRRSRSVSAFSRTSLDASAESFLNKRDNPLFWSTDSQAVDSQNLVKPVKFDSVTSKDSRPATSSGADTRRGRSAARNADALGTRKEVGRSLSRVDPGRRNRSVSRGPDSRGRFVNPKSEDEQECGSLSKLGNDRKKGGLVRSSSAVLDQVKGLRRWSSLHLQESDANLSSSQSLNWEDGVSVASSLSGAEEKTVKAVCEQLNVNCRHPLNDLSVQENHLEGDTTASSIYETVRSEVRRAISEIQNDLASAMQRSNTPALANTDISDIPPDLVNPSAVELVLDIRREYARKLERSQERARKLQSDLAVEEHRAQELSRILKEVLPDPKTPSVPKSRPGRKASIERRKMSKRLTDEAMAYFDECVSLSTFDSSDFSSPEDPPFNLTGFTTPAGKGSSLLQANSVASVTNSSNFCLNDIKELNIESQFSNERHASGLMASGGPREPALNQISPNSAKRGQDWKFSFAHKPTAETLDLQQDIRKYVRHFEKGNEKDDTELQIVRSNYCDLGEYKLQAAAQSYLFDRVLFRNRIQTGGILLCGTVDCLLPSPHPPFLGKPLLGFGYQMPLLLPRLMLLQNIRMKRSSSFSCSSLTSSSSSSSCAGPEIPKHNVQAEIQKPKPKRVRKNRKTAEAAAAEDNTPKSGSGGRRSSIYRGVTRHRWTGRFEAHLWDKSSWNNIQNKKGRQGAYDSEEDAAHTYDLAALKYWGPATILNFPLETYTKEIEEMQKATREEYLASLRRLSNGFSRGVSKYRGVARHHHNGRWEARIGRVFGNKYLYLGTYNTQEEAAAAYDVAAIEYRGTNAVTNFDISNYIDRVKKKIHPLDRQESEGQPPSKRSNIGPPKQEEVVERKVNQLQPQQQQQQEQQERTISPQLHCPHLLHCIESSTMEQVMDPGHAKEHHFSWNFLDTEMMTQQLAVPDDIPLDNKSLDLPDSFEDLGFEENFDLIFGAAGDGSLGGLMESAGCGVDQVGVDVPRNLEDNGTKSQAKNGQMIELSAWTKPMTSSLTRGQVTS</sequence>
<evidence type="ECO:0000313" key="10">
    <source>
        <dbReference type="EMBL" id="RXI05076.1"/>
    </source>
</evidence>
<dbReference type="SUPFAM" id="SSF54171">
    <property type="entry name" value="DNA-binding domain"/>
    <property type="match status" value="2"/>
</dbReference>
<feature type="region of interest" description="Disordered" evidence="8">
    <location>
        <begin position="1"/>
        <end position="68"/>
    </location>
</feature>
<dbReference type="CDD" id="cd00018">
    <property type="entry name" value="AP2"/>
    <property type="match status" value="2"/>
</dbReference>
<dbReference type="FunFam" id="3.30.730.10:FF:000002">
    <property type="entry name" value="AP2-like ethylene-responsive transcription factor"/>
    <property type="match status" value="1"/>
</dbReference>
<feature type="region of interest" description="Disordered" evidence="8">
    <location>
        <begin position="641"/>
        <end position="696"/>
    </location>
</feature>
<organism evidence="10 11">
    <name type="scientific">Malus domestica</name>
    <name type="common">Apple</name>
    <name type="synonym">Pyrus malus</name>
    <dbReference type="NCBI Taxonomy" id="3750"/>
    <lineage>
        <taxon>Eukaryota</taxon>
        <taxon>Viridiplantae</taxon>
        <taxon>Streptophyta</taxon>
        <taxon>Embryophyta</taxon>
        <taxon>Tracheophyta</taxon>
        <taxon>Spermatophyta</taxon>
        <taxon>Magnoliopsida</taxon>
        <taxon>eudicotyledons</taxon>
        <taxon>Gunneridae</taxon>
        <taxon>Pentapetalae</taxon>
        <taxon>rosids</taxon>
        <taxon>fabids</taxon>
        <taxon>Rosales</taxon>
        <taxon>Rosaceae</taxon>
        <taxon>Amygdaloideae</taxon>
        <taxon>Maleae</taxon>
        <taxon>Malus</taxon>
    </lineage>
</organism>
<evidence type="ECO:0000256" key="2">
    <source>
        <dbReference type="ARBA" id="ARBA00022737"/>
    </source>
</evidence>
<evidence type="ECO:0000259" key="9">
    <source>
        <dbReference type="PROSITE" id="PS51032"/>
    </source>
</evidence>
<dbReference type="InterPro" id="IPR016177">
    <property type="entry name" value="DNA-bd_dom_sf"/>
</dbReference>
<reference evidence="10 11" key="1">
    <citation type="submission" date="2018-10" db="EMBL/GenBank/DDBJ databases">
        <title>A high-quality apple genome assembly.</title>
        <authorList>
            <person name="Hu J."/>
        </authorList>
    </citation>
    <scope>NUCLEOTIDE SEQUENCE [LARGE SCALE GENOMIC DNA]</scope>
    <source>
        <strain evidence="11">cv. HFTH1</strain>
        <tissue evidence="10">Young leaf</tissue>
    </source>
</reference>
<comment type="caution">
    <text evidence="10">The sequence shown here is derived from an EMBL/GenBank/DDBJ whole genome shotgun (WGS) entry which is preliminary data.</text>
</comment>
<keyword evidence="5" id="KW-0804">Transcription</keyword>
<dbReference type="Pfam" id="PF00847">
    <property type="entry name" value="AP2"/>
    <property type="match status" value="1"/>
</dbReference>
<dbReference type="GO" id="GO:0003700">
    <property type="term" value="F:DNA-binding transcription factor activity"/>
    <property type="evidence" value="ECO:0007669"/>
    <property type="project" value="InterPro"/>
</dbReference>
<gene>
    <name evidence="10" type="ORF">DVH24_006333</name>
</gene>
<dbReference type="PROSITE" id="PS51032">
    <property type="entry name" value="AP2_ERF"/>
    <property type="match status" value="2"/>
</dbReference>
<comment type="subcellular location">
    <subcellularLocation>
        <location evidence="1">Nucleus</location>
    </subcellularLocation>
</comment>
<feature type="coiled-coil region" evidence="7">
    <location>
        <begin position="333"/>
        <end position="367"/>
    </location>
</feature>
<dbReference type="PANTHER" id="PTHR34466">
    <property type="entry name" value="OS11G0129800 PROTEIN"/>
    <property type="match status" value="1"/>
</dbReference>
<feature type="compositionally biased region" description="Low complexity" evidence="8">
    <location>
        <begin position="1"/>
        <end position="32"/>
    </location>
</feature>
<keyword evidence="3" id="KW-0805">Transcription regulation</keyword>
<dbReference type="AlphaFoldDB" id="A0A498KCI8"/>
<feature type="region of interest" description="Disordered" evidence="8">
    <location>
        <begin position="480"/>
        <end position="502"/>
    </location>
</feature>
<keyword evidence="7" id="KW-0175">Coiled coil</keyword>
<evidence type="ECO:0000256" key="6">
    <source>
        <dbReference type="ARBA" id="ARBA00023242"/>
    </source>
</evidence>
<dbReference type="Proteomes" id="UP000290289">
    <property type="component" value="Chromosome 2"/>
</dbReference>
<feature type="region of interest" description="Disordered" evidence="8">
    <location>
        <begin position="93"/>
        <end position="191"/>
    </location>
</feature>
<keyword evidence="6" id="KW-0539">Nucleus</keyword>
<evidence type="ECO:0000256" key="5">
    <source>
        <dbReference type="ARBA" id="ARBA00023163"/>
    </source>
</evidence>